<reference evidence="2 3" key="1">
    <citation type="journal article" date="2021" name="Elife">
        <title>Chloroplast acquisition without the gene transfer in kleptoplastic sea slugs, Plakobranchus ocellatus.</title>
        <authorList>
            <person name="Maeda T."/>
            <person name="Takahashi S."/>
            <person name="Yoshida T."/>
            <person name="Shimamura S."/>
            <person name="Takaki Y."/>
            <person name="Nagai Y."/>
            <person name="Toyoda A."/>
            <person name="Suzuki Y."/>
            <person name="Arimoto A."/>
            <person name="Ishii H."/>
            <person name="Satoh N."/>
            <person name="Nishiyama T."/>
            <person name="Hasebe M."/>
            <person name="Maruyama T."/>
            <person name="Minagawa J."/>
            <person name="Obokata J."/>
            <person name="Shigenobu S."/>
        </authorList>
    </citation>
    <scope>NUCLEOTIDE SEQUENCE [LARGE SCALE GENOMIC DNA]</scope>
</reference>
<comment type="caution">
    <text evidence="2">The sequence shown here is derived from an EMBL/GenBank/DDBJ whole genome shotgun (WGS) entry which is preliminary data.</text>
</comment>
<feature type="compositionally biased region" description="Basic and acidic residues" evidence="1">
    <location>
        <begin position="19"/>
        <end position="36"/>
    </location>
</feature>
<sequence>MSLAGVQFNSEIKQTTKCSKHEPCRDSHHVKPRQQADKSHCRQLSYLLGRSRICRTGFVFVRRLSVNFLFLVESGELMALRCRNGTSYEVPSIAR</sequence>
<dbReference type="EMBL" id="BMAT01013339">
    <property type="protein sequence ID" value="GFS10572.1"/>
    <property type="molecule type" value="Genomic_DNA"/>
</dbReference>
<proteinExistence type="predicted"/>
<dbReference type="Proteomes" id="UP000762676">
    <property type="component" value="Unassembled WGS sequence"/>
</dbReference>
<feature type="non-terminal residue" evidence="2">
    <location>
        <position position="95"/>
    </location>
</feature>
<organism evidence="2 3">
    <name type="scientific">Elysia marginata</name>
    <dbReference type="NCBI Taxonomy" id="1093978"/>
    <lineage>
        <taxon>Eukaryota</taxon>
        <taxon>Metazoa</taxon>
        <taxon>Spiralia</taxon>
        <taxon>Lophotrochozoa</taxon>
        <taxon>Mollusca</taxon>
        <taxon>Gastropoda</taxon>
        <taxon>Heterobranchia</taxon>
        <taxon>Euthyneura</taxon>
        <taxon>Panpulmonata</taxon>
        <taxon>Sacoglossa</taxon>
        <taxon>Placobranchoidea</taxon>
        <taxon>Plakobranchidae</taxon>
        <taxon>Elysia</taxon>
    </lineage>
</organism>
<dbReference type="AlphaFoldDB" id="A0AAV4IP99"/>
<protein>
    <submittedName>
        <fullName evidence="2">Uncharacterized protein</fullName>
    </submittedName>
</protein>
<feature type="region of interest" description="Disordered" evidence="1">
    <location>
        <begin position="1"/>
        <end position="36"/>
    </location>
</feature>
<feature type="compositionally biased region" description="Polar residues" evidence="1">
    <location>
        <begin position="7"/>
        <end position="17"/>
    </location>
</feature>
<gene>
    <name evidence="2" type="ORF">ElyMa_006649700</name>
</gene>
<evidence type="ECO:0000313" key="2">
    <source>
        <dbReference type="EMBL" id="GFS10572.1"/>
    </source>
</evidence>
<evidence type="ECO:0000313" key="3">
    <source>
        <dbReference type="Proteomes" id="UP000762676"/>
    </source>
</evidence>
<accession>A0AAV4IP99</accession>
<evidence type="ECO:0000256" key="1">
    <source>
        <dbReference type="SAM" id="MobiDB-lite"/>
    </source>
</evidence>
<keyword evidence="3" id="KW-1185">Reference proteome</keyword>
<name>A0AAV4IP99_9GAST</name>